<evidence type="ECO:0000313" key="9">
    <source>
        <dbReference type="Proteomes" id="UP000293952"/>
    </source>
</evidence>
<dbReference type="GO" id="GO:0007155">
    <property type="term" value="P:cell adhesion"/>
    <property type="evidence" value="ECO:0007669"/>
    <property type="project" value="InterPro"/>
</dbReference>
<dbReference type="Pfam" id="PF01297">
    <property type="entry name" value="ZnuA"/>
    <property type="match status" value="1"/>
</dbReference>
<dbReference type="InterPro" id="IPR006129">
    <property type="entry name" value="AdhesinB"/>
</dbReference>
<sequence length="305" mass="33746">MKIIILFAVIGGLLFSCNDTSTKKEDNTFDIVTTTSMITDLVKNIGGDKVVVHGLMGAGVDPHLYKASEGDVSKLSNADMILYNGLHLEGKLVDVFERMKKQNINAIAISDALDKKDLISSTLFESNYDPHIWFNIGYWELMTLFVADKLSNALPESAAYFQDNAQKYLQQLKELNVELRNEIATLSQDQRRLVTAHDAFNYFGKAFGFDVVGLQGLSTATEAGVQDVQETAAYIIEHKVKSVFIESSVPRRTIEALKAAVNSKEHEVSIGGTLYSDALGDPNTEEGTYIGMFRYNVKTIVKALK</sequence>
<evidence type="ECO:0000256" key="5">
    <source>
        <dbReference type="ARBA" id="ARBA00022729"/>
    </source>
</evidence>
<evidence type="ECO:0000256" key="1">
    <source>
        <dbReference type="ARBA" id="ARBA00004196"/>
    </source>
</evidence>
<dbReference type="PANTHER" id="PTHR42953:SF1">
    <property type="entry name" value="METAL-BINDING PROTEIN HI_0362-RELATED"/>
    <property type="match status" value="1"/>
</dbReference>
<reference evidence="8 9" key="1">
    <citation type="submission" date="2019-02" db="EMBL/GenBank/DDBJ databases">
        <title>Genome sequence of the sea-ice species Brumimicrobium glaciale.</title>
        <authorList>
            <person name="Bowman J.P."/>
        </authorList>
    </citation>
    <scope>NUCLEOTIDE SEQUENCE [LARGE SCALE GENOMIC DNA]</scope>
    <source>
        <strain evidence="8 9">IC156</strain>
    </source>
</reference>
<dbReference type="PRINTS" id="PR00691">
    <property type="entry name" value="ADHESINB"/>
</dbReference>
<dbReference type="PRINTS" id="PR00690">
    <property type="entry name" value="ADHESNFAMILY"/>
</dbReference>
<dbReference type="AlphaFoldDB" id="A0A4V1WF02"/>
<dbReference type="InterPro" id="IPR006128">
    <property type="entry name" value="Lipoprotein_PsaA-like"/>
</dbReference>
<evidence type="ECO:0000256" key="3">
    <source>
        <dbReference type="ARBA" id="ARBA00022448"/>
    </source>
</evidence>
<accession>A0A4V1WF02</accession>
<dbReference type="SUPFAM" id="SSF53807">
    <property type="entry name" value="Helical backbone' metal receptor"/>
    <property type="match status" value="1"/>
</dbReference>
<dbReference type="GO" id="GO:0046872">
    <property type="term" value="F:metal ion binding"/>
    <property type="evidence" value="ECO:0007669"/>
    <property type="project" value="UniProtKB-KW"/>
</dbReference>
<evidence type="ECO:0000256" key="7">
    <source>
        <dbReference type="SAM" id="Coils"/>
    </source>
</evidence>
<keyword evidence="3 6" id="KW-0813">Transport</keyword>
<dbReference type="RefSeq" id="WP_130094950.1">
    <property type="nucleotide sequence ID" value="NZ_SETE01000008.1"/>
</dbReference>
<comment type="caution">
    <text evidence="8">The sequence shown here is derived from an EMBL/GenBank/DDBJ whole genome shotgun (WGS) entry which is preliminary data.</text>
</comment>
<dbReference type="PROSITE" id="PS51257">
    <property type="entry name" value="PROKAR_LIPOPROTEIN"/>
    <property type="match status" value="1"/>
</dbReference>
<evidence type="ECO:0000313" key="8">
    <source>
        <dbReference type="EMBL" id="RYM31486.1"/>
    </source>
</evidence>
<evidence type="ECO:0000256" key="6">
    <source>
        <dbReference type="RuleBase" id="RU003512"/>
    </source>
</evidence>
<protein>
    <submittedName>
        <fullName evidence="8">Manganese transporter</fullName>
    </submittedName>
</protein>
<dbReference type="GO" id="GO:0030313">
    <property type="term" value="C:cell envelope"/>
    <property type="evidence" value="ECO:0007669"/>
    <property type="project" value="UniProtKB-SubCell"/>
</dbReference>
<comment type="similarity">
    <text evidence="2 6">Belongs to the bacterial solute-binding protein 9 family.</text>
</comment>
<dbReference type="EMBL" id="SETE01000008">
    <property type="protein sequence ID" value="RYM31486.1"/>
    <property type="molecule type" value="Genomic_DNA"/>
</dbReference>
<dbReference type="Proteomes" id="UP000293952">
    <property type="component" value="Unassembled WGS sequence"/>
</dbReference>
<comment type="subcellular location">
    <subcellularLocation>
        <location evidence="1">Cell envelope</location>
    </subcellularLocation>
</comment>
<keyword evidence="7" id="KW-0175">Coiled coil</keyword>
<keyword evidence="9" id="KW-1185">Reference proteome</keyword>
<dbReference type="InterPro" id="IPR006127">
    <property type="entry name" value="ZnuA-like"/>
</dbReference>
<dbReference type="GO" id="GO:0030001">
    <property type="term" value="P:metal ion transport"/>
    <property type="evidence" value="ECO:0007669"/>
    <property type="project" value="InterPro"/>
</dbReference>
<keyword evidence="4" id="KW-0479">Metal-binding</keyword>
<dbReference type="PANTHER" id="PTHR42953">
    <property type="entry name" value="HIGH-AFFINITY ZINC UPTAKE SYSTEM PROTEIN ZNUA-RELATED"/>
    <property type="match status" value="1"/>
</dbReference>
<proteinExistence type="inferred from homology"/>
<dbReference type="Gene3D" id="3.40.50.1980">
    <property type="entry name" value="Nitrogenase molybdenum iron protein domain"/>
    <property type="match status" value="2"/>
</dbReference>
<evidence type="ECO:0000256" key="2">
    <source>
        <dbReference type="ARBA" id="ARBA00011028"/>
    </source>
</evidence>
<feature type="coiled-coil region" evidence="7">
    <location>
        <begin position="158"/>
        <end position="192"/>
    </location>
</feature>
<name>A0A4V1WF02_9FLAO</name>
<organism evidence="8 9">
    <name type="scientific">Brumimicrobium glaciale</name>
    <dbReference type="NCBI Taxonomy" id="200475"/>
    <lineage>
        <taxon>Bacteria</taxon>
        <taxon>Pseudomonadati</taxon>
        <taxon>Bacteroidota</taxon>
        <taxon>Flavobacteriia</taxon>
        <taxon>Flavobacteriales</taxon>
        <taxon>Crocinitomicaceae</taxon>
        <taxon>Brumimicrobium</taxon>
    </lineage>
</organism>
<evidence type="ECO:0000256" key="4">
    <source>
        <dbReference type="ARBA" id="ARBA00022723"/>
    </source>
</evidence>
<dbReference type="InterPro" id="IPR050492">
    <property type="entry name" value="Bact_metal-bind_prot9"/>
</dbReference>
<dbReference type="OrthoDB" id="9793396at2"/>
<gene>
    <name evidence="8" type="ORF">ERX46_16400</name>
</gene>
<keyword evidence="5" id="KW-0732">Signal</keyword>